<dbReference type="AlphaFoldDB" id="A0A327QRC6"/>
<dbReference type="EMBL" id="QLLN01000009">
    <property type="protein sequence ID" value="RAJ07129.1"/>
    <property type="molecule type" value="Genomic_DNA"/>
</dbReference>
<organism evidence="1 2">
    <name type="scientific">Arenibacter echinorum</name>
    <dbReference type="NCBI Taxonomy" id="440515"/>
    <lineage>
        <taxon>Bacteria</taxon>
        <taxon>Pseudomonadati</taxon>
        <taxon>Bacteroidota</taxon>
        <taxon>Flavobacteriia</taxon>
        <taxon>Flavobacteriales</taxon>
        <taxon>Flavobacteriaceae</taxon>
        <taxon>Arenibacter</taxon>
    </lineage>
</organism>
<dbReference type="OrthoDB" id="580775at2"/>
<proteinExistence type="predicted"/>
<accession>A0A327QRC6</accession>
<dbReference type="PANTHER" id="PTHR36932">
    <property type="entry name" value="CAPSULAR POLYSACCHARIDE BIOSYNTHESIS PROTEIN"/>
    <property type="match status" value="1"/>
</dbReference>
<evidence type="ECO:0000313" key="2">
    <source>
        <dbReference type="Proteomes" id="UP000249696"/>
    </source>
</evidence>
<gene>
    <name evidence="1" type="ORF">LV92_04031</name>
</gene>
<name>A0A327QRC6_9FLAO</name>
<dbReference type="InterPro" id="IPR053158">
    <property type="entry name" value="CapK_Type1_Caps_Biosynth"/>
</dbReference>
<dbReference type="Proteomes" id="UP000249696">
    <property type="component" value="Unassembled WGS sequence"/>
</dbReference>
<keyword evidence="1" id="KW-0436">Ligase</keyword>
<protein>
    <submittedName>
        <fullName evidence="1">Phenylacetate-CoA ligase</fullName>
    </submittedName>
</protein>
<dbReference type="PANTHER" id="PTHR36932:SF1">
    <property type="entry name" value="CAPSULAR POLYSACCHARIDE BIOSYNTHESIS PROTEIN"/>
    <property type="match status" value="1"/>
</dbReference>
<comment type="caution">
    <text evidence="1">The sequence shown here is derived from an EMBL/GenBank/DDBJ whole genome shotgun (WGS) entry which is preliminary data.</text>
</comment>
<sequence>MRFKDYIYENSPIYVQNLFCTAYGLIEKNKRFSKEFFTYLEWLEESQYWGEQEIYDYKLRELRQIYQHAFTTVPFYKEKYKKAGLSLNHIQELEDAKKIPILKKAEIRKHWKEMVSNKSPDGKLYPRQTSGSSGMALDFYTTKRSINFQWALWWRLRQQYGVNFGDKSLSFIGKITVPIQQVNPPFWRVNKPLNQHLVNMQHIKDENIKFFIDYIDQEKFIFFSGYPSIIYSFCHIVESLGLIIKNPPKFVFTGAEKLLANQKFCIERVLQCIVTDHYGFSEGAGNATRCKHGNYHEDFEFGHLEPNQKTLLTPNTFSGEILATGFANYGMPFIRYNVGDTATWTTEKCNCGRNSSTIVNIDGRNEDFIITPEGLTMKIHSYLFKDTKEIQECQIVQYKLGEVVFRIVQRPGYTTWNEIHLRQKVRKWISSSIVVNFEYVDEIERTDSGKFKAVVSYIDINNIEVHI</sequence>
<keyword evidence="2" id="KW-1185">Reference proteome</keyword>
<dbReference type="SUPFAM" id="SSF56801">
    <property type="entry name" value="Acetyl-CoA synthetase-like"/>
    <property type="match status" value="1"/>
</dbReference>
<dbReference type="RefSeq" id="WP_111625360.1">
    <property type="nucleotide sequence ID" value="NZ_QLLN01000009.1"/>
</dbReference>
<reference evidence="1 2" key="1">
    <citation type="submission" date="2018-06" db="EMBL/GenBank/DDBJ databases">
        <title>Genomic Encyclopedia of Archaeal and Bacterial Type Strains, Phase II (KMG-II): from individual species to whole genera.</title>
        <authorList>
            <person name="Goeker M."/>
        </authorList>
    </citation>
    <scope>NUCLEOTIDE SEQUENCE [LARGE SCALE GENOMIC DNA]</scope>
    <source>
        <strain evidence="1 2">DSM 23522</strain>
    </source>
</reference>
<dbReference type="GO" id="GO:0016874">
    <property type="term" value="F:ligase activity"/>
    <property type="evidence" value="ECO:0007669"/>
    <property type="project" value="UniProtKB-KW"/>
</dbReference>
<dbReference type="Gene3D" id="3.40.50.12780">
    <property type="entry name" value="N-terminal domain of ligase-like"/>
    <property type="match status" value="1"/>
</dbReference>
<dbReference type="InterPro" id="IPR042099">
    <property type="entry name" value="ANL_N_sf"/>
</dbReference>
<evidence type="ECO:0000313" key="1">
    <source>
        <dbReference type="EMBL" id="RAJ07129.1"/>
    </source>
</evidence>